<keyword evidence="6" id="KW-1185">Reference proteome</keyword>
<dbReference type="Pfam" id="PF03965">
    <property type="entry name" value="Penicillinase_R"/>
    <property type="match status" value="1"/>
</dbReference>
<accession>A0ABU1QWI0</accession>
<comment type="caution">
    <text evidence="5">The sequence shown here is derived from an EMBL/GenBank/DDBJ whole genome shotgun (WGS) entry which is preliminary data.</text>
</comment>
<sequence length="119" mass="13395">MEKLTIQEQDAMLAVWKTGEGSVKSFMEAMAPPVPPYTTVASTIKNLEKKGYLRSRLVGNAYLYAPAISEEAYKQKFMGGVVKDYFENSYKELVSFFAQKNKISADELREIIGLIEGKK</sequence>
<comment type="similarity">
    <text evidence="1">Belongs to the BlaI transcriptional regulatory family.</text>
</comment>
<dbReference type="EMBL" id="JAVDTI010000002">
    <property type="protein sequence ID" value="MDR6805506.1"/>
    <property type="molecule type" value="Genomic_DNA"/>
</dbReference>
<dbReference type="Gene3D" id="1.10.10.10">
    <property type="entry name" value="Winged helix-like DNA-binding domain superfamily/Winged helix DNA-binding domain"/>
    <property type="match status" value="1"/>
</dbReference>
<reference evidence="5 6" key="1">
    <citation type="submission" date="2023-07" db="EMBL/GenBank/DDBJ databases">
        <title>Sorghum-associated microbial communities from plants grown in Nebraska, USA.</title>
        <authorList>
            <person name="Schachtman D."/>
        </authorList>
    </citation>
    <scope>NUCLEOTIDE SEQUENCE [LARGE SCALE GENOMIC DNA]</scope>
    <source>
        <strain evidence="5 6">BE57</strain>
    </source>
</reference>
<dbReference type="PIRSF" id="PIRSF019455">
    <property type="entry name" value="CopR_AtkY"/>
    <property type="match status" value="1"/>
</dbReference>
<dbReference type="InterPro" id="IPR036390">
    <property type="entry name" value="WH_DNA-bd_sf"/>
</dbReference>
<name>A0ABU1QWI0_9BACT</name>
<proteinExistence type="inferred from homology"/>
<evidence type="ECO:0000256" key="1">
    <source>
        <dbReference type="ARBA" id="ARBA00011046"/>
    </source>
</evidence>
<evidence type="ECO:0000313" key="5">
    <source>
        <dbReference type="EMBL" id="MDR6805506.1"/>
    </source>
</evidence>
<gene>
    <name evidence="5" type="ORF">J2W84_002552</name>
</gene>
<dbReference type="InterPro" id="IPR005650">
    <property type="entry name" value="BlaI_family"/>
</dbReference>
<evidence type="ECO:0000256" key="4">
    <source>
        <dbReference type="ARBA" id="ARBA00023163"/>
    </source>
</evidence>
<organism evidence="5 6">
    <name type="scientific">Dyadobacter fermentans</name>
    <dbReference type="NCBI Taxonomy" id="94254"/>
    <lineage>
        <taxon>Bacteria</taxon>
        <taxon>Pseudomonadati</taxon>
        <taxon>Bacteroidota</taxon>
        <taxon>Cytophagia</taxon>
        <taxon>Cytophagales</taxon>
        <taxon>Spirosomataceae</taxon>
        <taxon>Dyadobacter</taxon>
    </lineage>
</organism>
<dbReference type="RefSeq" id="WP_309983403.1">
    <property type="nucleotide sequence ID" value="NZ_JAVDTI010000002.1"/>
</dbReference>
<keyword evidence="3" id="KW-0238">DNA-binding</keyword>
<keyword evidence="4" id="KW-0804">Transcription</keyword>
<protein>
    <submittedName>
        <fullName evidence="5">Transcriptional regulator</fullName>
    </submittedName>
</protein>
<dbReference type="SUPFAM" id="SSF46785">
    <property type="entry name" value="Winged helix' DNA-binding domain"/>
    <property type="match status" value="1"/>
</dbReference>
<evidence type="ECO:0000256" key="2">
    <source>
        <dbReference type="ARBA" id="ARBA00023015"/>
    </source>
</evidence>
<dbReference type="Proteomes" id="UP001264980">
    <property type="component" value="Unassembled WGS sequence"/>
</dbReference>
<evidence type="ECO:0000313" key="6">
    <source>
        <dbReference type="Proteomes" id="UP001264980"/>
    </source>
</evidence>
<evidence type="ECO:0000256" key="3">
    <source>
        <dbReference type="ARBA" id="ARBA00023125"/>
    </source>
</evidence>
<keyword evidence="2" id="KW-0805">Transcription regulation</keyword>
<dbReference type="InterPro" id="IPR036388">
    <property type="entry name" value="WH-like_DNA-bd_sf"/>
</dbReference>
<dbReference type="Gene3D" id="1.10.4040.10">
    <property type="entry name" value="Penicillinase repressor domain"/>
    <property type="match status" value="1"/>
</dbReference>